<keyword evidence="1" id="KW-0315">Glutamine amidotransferase</keyword>
<reference evidence="3 4" key="1">
    <citation type="journal article" date="2019" name="Int. J. Syst. Evol. Microbiol.">
        <title>The Global Catalogue of Microorganisms (GCM) 10K type strain sequencing project: providing services to taxonomists for standard genome sequencing and annotation.</title>
        <authorList>
            <consortium name="The Broad Institute Genomics Platform"/>
            <consortium name="The Broad Institute Genome Sequencing Center for Infectious Disease"/>
            <person name="Wu L."/>
            <person name="Ma J."/>
        </authorList>
    </citation>
    <scope>NUCLEOTIDE SEQUENCE [LARGE SCALE GENOMIC DNA]</scope>
    <source>
        <strain evidence="3 4">JCM 6924</strain>
    </source>
</reference>
<dbReference type="EMBL" id="BAAATM010000003">
    <property type="protein sequence ID" value="GAA2520131.1"/>
    <property type="molecule type" value="Genomic_DNA"/>
</dbReference>
<name>A0ABN3NIV5_9ACTN</name>
<dbReference type="SUPFAM" id="SSF52317">
    <property type="entry name" value="Class I glutamine amidotransferase-like"/>
    <property type="match status" value="1"/>
</dbReference>
<protein>
    <submittedName>
        <fullName evidence="3">Aminodeoxychorismate/anthranilate synthase component II</fullName>
    </submittedName>
</protein>
<dbReference type="InterPro" id="IPR050472">
    <property type="entry name" value="Anth_synth/Amidotransfase"/>
</dbReference>
<gene>
    <name evidence="3" type="ORF">GCM10010423_10720</name>
</gene>
<evidence type="ECO:0000256" key="1">
    <source>
        <dbReference type="ARBA" id="ARBA00022962"/>
    </source>
</evidence>
<dbReference type="NCBIfam" id="TIGR00566">
    <property type="entry name" value="trpG_papA"/>
    <property type="match status" value="1"/>
</dbReference>
<keyword evidence="4" id="KW-1185">Reference proteome</keyword>
<dbReference type="Proteomes" id="UP001501095">
    <property type="component" value="Unassembled WGS sequence"/>
</dbReference>
<dbReference type="PANTHER" id="PTHR43418">
    <property type="entry name" value="MULTIFUNCTIONAL TRYPTOPHAN BIOSYNTHESIS PROTEIN-RELATED"/>
    <property type="match status" value="1"/>
</dbReference>
<dbReference type="PROSITE" id="PS51273">
    <property type="entry name" value="GATASE_TYPE_1"/>
    <property type="match status" value="1"/>
</dbReference>
<dbReference type="Gene3D" id="3.40.50.880">
    <property type="match status" value="1"/>
</dbReference>
<evidence type="ECO:0000313" key="4">
    <source>
        <dbReference type="Proteomes" id="UP001501095"/>
    </source>
</evidence>
<accession>A0ABN3NIV5</accession>
<evidence type="ECO:0000259" key="2">
    <source>
        <dbReference type="Pfam" id="PF00117"/>
    </source>
</evidence>
<dbReference type="Pfam" id="PF00117">
    <property type="entry name" value="GATase"/>
    <property type="match status" value="1"/>
</dbReference>
<proteinExistence type="predicted"/>
<comment type="caution">
    <text evidence="3">The sequence shown here is derived from an EMBL/GenBank/DDBJ whole genome shotgun (WGS) entry which is preliminary data.</text>
</comment>
<evidence type="ECO:0000313" key="3">
    <source>
        <dbReference type="EMBL" id="GAA2520131.1"/>
    </source>
</evidence>
<dbReference type="InterPro" id="IPR017926">
    <property type="entry name" value="GATASE"/>
</dbReference>
<dbReference type="PANTHER" id="PTHR43418:SF4">
    <property type="entry name" value="MULTIFUNCTIONAL TRYPTOPHAN BIOSYNTHESIS PROTEIN"/>
    <property type="match status" value="1"/>
</dbReference>
<dbReference type="PRINTS" id="PR00097">
    <property type="entry name" value="ANTSNTHASEII"/>
</dbReference>
<sequence length="202" mass="21158">MTRAPGTAPDRSARPRVAVIDNYDSFTYNLVHYVAELGGAPTVFRNDATTLAELADHDLLLISPGPGTPAEAGICVEAVRALSGRLPILGVCLGHQCIATAFGGTVARGTPVHGKTSPVHHDGSGVFAGLPDPFTATRYHSLVVAPHDLPGELLAVAGTPDGTLMGLRHRDHPTHGVQFHPESVLSPDGKQLIANFLELSDD</sequence>
<dbReference type="InterPro" id="IPR029062">
    <property type="entry name" value="Class_I_gatase-like"/>
</dbReference>
<organism evidence="3 4">
    <name type="scientific">Streptomyces levis</name>
    <dbReference type="NCBI Taxonomy" id="285566"/>
    <lineage>
        <taxon>Bacteria</taxon>
        <taxon>Bacillati</taxon>
        <taxon>Actinomycetota</taxon>
        <taxon>Actinomycetes</taxon>
        <taxon>Kitasatosporales</taxon>
        <taxon>Streptomycetaceae</taxon>
        <taxon>Streptomyces</taxon>
    </lineage>
</organism>
<feature type="domain" description="Glutamine amidotransferase" evidence="2">
    <location>
        <begin position="19"/>
        <end position="197"/>
    </location>
</feature>
<dbReference type="PRINTS" id="PR00099">
    <property type="entry name" value="CPSGATASE"/>
</dbReference>
<dbReference type="CDD" id="cd01743">
    <property type="entry name" value="GATase1_Anthranilate_Synthase"/>
    <property type="match status" value="1"/>
</dbReference>
<dbReference type="PRINTS" id="PR00096">
    <property type="entry name" value="GATASE"/>
</dbReference>
<dbReference type="RefSeq" id="WP_344534602.1">
    <property type="nucleotide sequence ID" value="NZ_BAAATM010000003.1"/>
</dbReference>
<dbReference type="InterPro" id="IPR006221">
    <property type="entry name" value="TrpG/PapA_dom"/>
</dbReference>